<organism evidence="2 3">
    <name type="scientific">Glossina austeni</name>
    <name type="common">Savannah tsetse fly</name>
    <dbReference type="NCBI Taxonomy" id="7395"/>
    <lineage>
        <taxon>Eukaryota</taxon>
        <taxon>Metazoa</taxon>
        <taxon>Ecdysozoa</taxon>
        <taxon>Arthropoda</taxon>
        <taxon>Hexapoda</taxon>
        <taxon>Insecta</taxon>
        <taxon>Pterygota</taxon>
        <taxon>Neoptera</taxon>
        <taxon>Endopterygota</taxon>
        <taxon>Diptera</taxon>
        <taxon>Brachycera</taxon>
        <taxon>Muscomorpha</taxon>
        <taxon>Hippoboscoidea</taxon>
        <taxon>Glossinidae</taxon>
        <taxon>Glossina</taxon>
    </lineage>
</organism>
<dbReference type="AlphaFoldDB" id="A0A1A9UXS3"/>
<feature type="transmembrane region" description="Helical" evidence="1">
    <location>
        <begin position="47"/>
        <end position="67"/>
    </location>
</feature>
<evidence type="ECO:0000313" key="2">
    <source>
        <dbReference type="EnsemblMetazoa" id="GAUT019186-PA"/>
    </source>
</evidence>
<name>A0A1A9UXS3_GLOAU</name>
<reference evidence="2" key="1">
    <citation type="submission" date="2020-05" db="UniProtKB">
        <authorList>
            <consortium name="EnsemblMetazoa"/>
        </authorList>
    </citation>
    <scope>IDENTIFICATION</scope>
    <source>
        <strain evidence="2">TTRI</strain>
    </source>
</reference>
<keyword evidence="1" id="KW-0472">Membrane</keyword>
<evidence type="ECO:0008006" key="4">
    <source>
        <dbReference type="Google" id="ProtNLM"/>
    </source>
</evidence>
<accession>A0A1A9UXS3</accession>
<dbReference type="STRING" id="7395.A0A1A9UXS3"/>
<protein>
    <recommendedName>
        <fullName evidence="4">Amino acid transporter transmembrane domain-containing protein</fullName>
    </recommendedName>
</protein>
<feature type="transmembrane region" description="Helical" evidence="1">
    <location>
        <begin position="133"/>
        <end position="153"/>
    </location>
</feature>
<dbReference type="Proteomes" id="UP000078200">
    <property type="component" value="Unassembled WGS sequence"/>
</dbReference>
<keyword evidence="1" id="KW-1133">Transmembrane helix</keyword>
<dbReference type="EnsemblMetazoa" id="GAUT019186-RA">
    <property type="protein sequence ID" value="GAUT019186-PA"/>
    <property type="gene ID" value="GAUT019186"/>
</dbReference>
<evidence type="ECO:0000256" key="1">
    <source>
        <dbReference type="SAM" id="Phobius"/>
    </source>
</evidence>
<proteinExistence type="predicted"/>
<sequence>MDGQNYDAHNHRDDGSDKLRYILQIVKVHVINYSIFQRNTFPSYSAALWHLMKFIWSTGMLIVPYAFQNIGWLMAFGVLIVMIALTTIGLHVMFNSIYALCCRHRVPYLPIHAALQQSINEGPLRLRSFNCMYILYSALVVMITLICFNVSNINDKYFVNDLIKYPKFMGIILFTCCPIGVFLNVEEDMKEPESFVQMYSCWQLNVSALLRCLDIIAALTDCLPLNF</sequence>
<evidence type="ECO:0000313" key="3">
    <source>
        <dbReference type="Proteomes" id="UP000078200"/>
    </source>
</evidence>
<dbReference type="VEuPathDB" id="VectorBase:GAUT019186"/>
<feature type="transmembrane region" description="Helical" evidence="1">
    <location>
        <begin position="73"/>
        <end position="94"/>
    </location>
</feature>
<feature type="transmembrane region" description="Helical" evidence="1">
    <location>
        <begin position="165"/>
        <end position="185"/>
    </location>
</feature>
<keyword evidence="1" id="KW-0812">Transmembrane</keyword>
<keyword evidence="3" id="KW-1185">Reference proteome</keyword>